<dbReference type="AlphaFoldDB" id="A0A2U3QCB1"/>
<evidence type="ECO:0000313" key="1">
    <source>
        <dbReference type="EMBL" id="SPP99010.1"/>
    </source>
</evidence>
<protein>
    <submittedName>
        <fullName evidence="1">Uncharacterized protein</fullName>
    </submittedName>
</protein>
<proteinExistence type="predicted"/>
<organism evidence="1 2">
    <name type="scientific">Bradyrhizobium vignae</name>
    <dbReference type="NCBI Taxonomy" id="1549949"/>
    <lineage>
        <taxon>Bacteria</taxon>
        <taxon>Pseudomonadati</taxon>
        <taxon>Pseudomonadota</taxon>
        <taxon>Alphaproteobacteria</taxon>
        <taxon>Hyphomicrobiales</taxon>
        <taxon>Nitrobacteraceae</taxon>
        <taxon>Bradyrhizobium</taxon>
    </lineage>
</organism>
<name>A0A2U3QCB1_9BRAD</name>
<reference evidence="1 2" key="1">
    <citation type="submission" date="2018-03" db="EMBL/GenBank/DDBJ databases">
        <authorList>
            <person name="Gully D."/>
        </authorList>
    </citation>
    <scope>NUCLEOTIDE SEQUENCE [LARGE SCALE GENOMIC DNA]</scope>
    <source>
        <strain evidence="1">ORS3257</strain>
    </source>
</reference>
<dbReference type="EMBL" id="LS398110">
    <property type="protein sequence ID" value="SPP99010.1"/>
    <property type="molecule type" value="Genomic_DNA"/>
</dbReference>
<accession>A0A2U3QCB1</accession>
<sequence length="78" mass="8747">MGGRVIAGLQHRPCPRMPQSERFPGKMARFLDELYLCLKWIGVRSFGLKGVALCVSGGRAPKGRHVPDVEHLRLRLSH</sequence>
<dbReference type="KEGG" id="bvz:BRAD3257_8423"/>
<evidence type="ECO:0000313" key="2">
    <source>
        <dbReference type="Proteomes" id="UP000246085"/>
    </source>
</evidence>
<gene>
    <name evidence="1" type="ORF">BRAD3257_8423</name>
</gene>
<dbReference type="Proteomes" id="UP000246085">
    <property type="component" value="Chromosome BRAD3257"/>
</dbReference>